<gene>
    <name evidence="1" type="ORF">GJV76_04880</name>
</gene>
<dbReference type="RefSeq" id="WP_155091521.1">
    <property type="nucleotide sequence ID" value="NZ_WMJX01000006.1"/>
</dbReference>
<organism evidence="1 2">
    <name type="scientific">Myroides albus</name>
    <dbReference type="NCBI Taxonomy" id="2562892"/>
    <lineage>
        <taxon>Bacteria</taxon>
        <taxon>Pseudomonadati</taxon>
        <taxon>Bacteroidota</taxon>
        <taxon>Flavobacteriia</taxon>
        <taxon>Flavobacteriales</taxon>
        <taxon>Flavobacteriaceae</taxon>
        <taxon>Myroides</taxon>
    </lineage>
</organism>
<reference evidence="1 2" key="1">
    <citation type="submission" date="2019-11" db="EMBL/GenBank/DDBJ databases">
        <title>Genome of Strain BIT-d1.</title>
        <authorList>
            <person name="Yang Y."/>
        </authorList>
    </citation>
    <scope>NUCLEOTIDE SEQUENCE [LARGE SCALE GENOMIC DNA]</scope>
    <source>
        <strain evidence="1 2">BIT-d1</strain>
    </source>
</reference>
<name>A0A6I3LI50_9FLAO</name>
<dbReference type="EMBL" id="WMJX01000006">
    <property type="protein sequence ID" value="MTG97474.1"/>
    <property type="molecule type" value="Genomic_DNA"/>
</dbReference>
<evidence type="ECO:0000313" key="1">
    <source>
        <dbReference type="EMBL" id="MTG97474.1"/>
    </source>
</evidence>
<keyword evidence="2" id="KW-1185">Reference proteome</keyword>
<accession>A0A6I3LI50</accession>
<comment type="caution">
    <text evidence="1">The sequence shown here is derived from an EMBL/GenBank/DDBJ whole genome shotgun (WGS) entry which is preliminary data.</text>
</comment>
<dbReference type="OrthoDB" id="1425882at2"/>
<evidence type="ECO:0000313" key="2">
    <source>
        <dbReference type="Proteomes" id="UP000438760"/>
    </source>
</evidence>
<sequence length="370" mass="42976">MKKYVIFLLIGGSVFGQEVEVKKEIEWARDFVQIGNTEYIQYKAIENDSLQIEKIVSNFADTNTSVETELEAIKLTDSVTELYIYRNNKHNTLFYGIYERGAIVEGLVLDSLSFVGGNNRYHLYANREVQKTYYFDLDKHYFSFLEASVGSNNKVLDYYYSLPPGAISPFILSSKQDESEVNDEGFEKVVYANQGKEIIYFFSKTEDNFRIKVTEQGKVAYYIVSKQAGNIFIENIEYDLLTKEEGYLNKASIVNVGFAQKRATTITEKGKGIWDAYFEEFLESKWNEKGQLVYDYRRGNEKKNTRMRVVVGKNIEENSLLYNLVVSFINNPELFRRDLTLRDFDYSNVNSTKTISLKSKKDQKYELVTK</sequence>
<dbReference type="Proteomes" id="UP000438760">
    <property type="component" value="Unassembled WGS sequence"/>
</dbReference>
<protein>
    <submittedName>
        <fullName evidence="1">Uncharacterized protein</fullName>
    </submittedName>
</protein>
<dbReference type="AlphaFoldDB" id="A0A6I3LI50"/>
<proteinExistence type="predicted"/>